<dbReference type="GO" id="GO:0020037">
    <property type="term" value="F:heme binding"/>
    <property type="evidence" value="ECO:0007669"/>
    <property type="project" value="InterPro"/>
</dbReference>
<dbReference type="AlphaFoldDB" id="A0A3C1KLM3"/>
<name>A0A3C1KLM3_9GAMM</name>
<dbReference type="EMBL" id="DMND01000107">
    <property type="protein sequence ID" value="HAN27620.1"/>
    <property type="molecule type" value="Genomic_DNA"/>
</dbReference>
<evidence type="ECO:0000256" key="1">
    <source>
        <dbReference type="ARBA" id="ARBA00022448"/>
    </source>
</evidence>
<sequence>MKKLLAVGAMVVAAGAMAEPPMDKYNKSCAVCHNAGVAGAPKTGDAAAWAPKMEKGMDALVTSVKNGLNAMPPKGMCFDCTDEDYAALITYMSTPAQ</sequence>
<dbReference type="PROSITE" id="PS51007">
    <property type="entry name" value="CYTC"/>
    <property type="match status" value="1"/>
</dbReference>
<reference evidence="9 10" key="1">
    <citation type="journal article" date="2018" name="Nat. Biotechnol.">
        <title>A standardized bacterial taxonomy based on genome phylogeny substantially revises the tree of life.</title>
        <authorList>
            <person name="Parks D.H."/>
            <person name="Chuvochina M."/>
            <person name="Waite D.W."/>
            <person name="Rinke C."/>
            <person name="Skarshewski A."/>
            <person name="Chaumeil P.A."/>
            <person name="Hugenholtz P."/>
        </authorList>
    </citation>
    <scope>NUCLEOTIDE SEQUENCE [LARGE SCALE GENOMIC DNA]</scope>
    <source>
        <strain evidence="9">UBA9158</strain>
    </source>
</reference>
<feature type="signal peptide" evidence="7">
    <location>
        <begin position="1"/>
        <end position="18"/>
    </location>
</feature>
<dbReference type="InterPro" id="IPR002323">
    <property type="entry name" value="Cyt_CIE"/>
</dbReference>
<dbReference type="PANTHER" id="PTHR40942">
    <property type="match status" value="1"/>
</dbReference>
<dbReference type="GO" id="GO:0005506">
    <property type="term" value="F:iron ion binding"/>
    <property type="evidence" value="ECO:0007669"/>
    <property type="project" value="InterPro"/>
</dbReference>
<evidence type="ECO:0000313" key="10">
    <source>
        <dbReference type="Proteomes" id="UP000259273"/>
    </source>
</evidence>
<evidence type="ECO:0000259" key="8">
    <source>
        <dbReference type="PROSITE" id="PS51007"/>
    </source>
</evidence>
<protein>
    <submittedName>
        <fullName evidence="9">Cytochrome c5 family protein</fullName>
    </submittedName>
</protein>
<gene>
    <name evidence="9" type="ORF">DCP75_07850</name>
</gene>
<comment type="caution">
    <text evidence="9">The sequence shown here is derived from an EMBL/GenBank/DDBJ whole genome shotgun (WGS) entry which is preliminary data.</text>
</comment>
<dbReference type="PANTHER" id="PTHR40942:SF2">
    <property type="entry name" value="CYTOCHROME-RELATED"/>
    <property type="match status" value="1"/>
</dbReference>
<evidence type="ECO:0000256" key="7">
    <source>
        <dbReference type="SAM" id="SignalP"/>
    </source>
</evidence>
<dbReference type="STRING" id="1121937.GCA_000423125_02138"/>
<dbReference type="Proteomes" id="UP000259273">
    <property type="component" value="Unassembled WGS sequence"/>
</dbReference>
<evidence type="ECO:0000256" key="4">
    <source>
        <dbReference type="ARBA" id="ARBA00022982"/>
    </source>
</evidence>
<proteinExistence type="predicted"/>
<evidence type="ECO:0000313" key="9">
    <source>
        <dbReference type="EMBL" id="HAN27620.1"/>
    </source>
</evidence>
<organism evidence="9 10">
    <name type="scientific">Haliea salexigens</name>
    <dbReference type="NCBI Taxonomy" id="287487"/>
    <lineage>
        <taxon>Bacteria</taxon>
        <taxon>Pseudomonadati</taxon>
        <taxon>Pseudomonadota</taxon>
        <taxon>Gammaproteobacteria</taxon>
        <taxon>Cellvibrionales</taxon>
        <taxon>Halieaceae</taxon>
        <taxon>Haliea</taxon>
    </lineage>
</organism>
<feature type="chain" id="PRO_5017566623" evidence="7">
    <location>
        <begin position="19"/>
        <end position="97"/>
    </location>
</feature>
<evidence type="ECO:0000256" key="5">
    <source>
        <dbReference type="ARBA" id="ARBA00023004"/>
    </source>
</evidence>
<dbReference type="Pfam" id="PF13442">
    <property type="entry name" value="Cytochrome_CBB3"/>
    <property type="match status" value="1"/>
</dbReference>
<dbReference type="PRINTS" id="PR00607">
    <property type="entry name" value="CYTCHROMECIE"/>
</dbReference>
<evidence type="ECO:0000256" key="3">
    <source>
        <dbReference type="ARBA" id="ARBA00022723"/>
    </source>
</evidence>
<dbReference type="RefSeq" id="WP_027949943.1">
    <property type="nucleotide sequence ID" value="NZ_JBLIAR010000008.1"/>
</dbReference>
<keyword evidence="5 6" id="KW-0408">Iron</keyword>
<evidence type="ECO:0000256" key="2">
    <source>
        <dbReference type="ARBA" id="ARBA00022617"/>
    </source>
</evidence>
<feature type="domain" description="Cytochrome c" evidence="8">
    <location>
        <begin position="3"/>
        <end position="96"/>
    </location>
</feature>
<keyword evidence="2 6" id="KW-0349">Heme</keyword>
<keyword evidence="1" id="KW-0813">Transport</keyword>
<dbReference type="InterPro" id="IPR009056">
    <property type="entry name" value="Cyt_c-like_dom"/>
</dbReference>
<keyword evidence="4" id="KW-0249">Electron transport</keyword>
<dbReference type="SUPFAM" id="SSF46626">
    <property type="entry name" value="Cytochrome c"/>
    <property type="match status" value="1"/>
</dbReference>
<evidence type="ECO:0000256" key="6">
    <source>
        <dbReference type="PROSITE-ProRule" id="PRU00433"/>
    </source>
</evidence>
<dbReference type="GO" id="GO:0009055">
    <property type="term" value="F:electron transfer activity"/>
    <property type="evidence" value="ECO:0007669"/>
    <property type="project" value="InterPro"/>
</dbReference>
<keyword evidence="7" id="KW-0732">Signal</keyword>
<accession>A0A3C1KLM3</accession>
<dbReference type="Gene3D" id="1.10.760.10">
    <property type="entry name" value="Cytochrome c-like domain"/>
    <property type="match status" value="1"/>
</dbReference>
<keyword evidence="3 6" id="KW-0479">Metal-binding</keyword>
<dbReference type="InterPro" id="IPR036909">
    <property type="entry name" value="Cyt_c-like_dom_sf"/>
</dbReference>